<organism evidence="1 2">
    <name type="scientific">Asparagus officinalis</name>
    <name type="common">Garden asparagus</name>
    <dbReference type="NCBI Taxonomy" id="4686"/>
    <lineage>
        <taxon>Eukaryota</taxon>
        <taxon>Viridiplantae</taxon>
        <taxon>Streptophyta</taxon>
        <taxon>Embryophyta</taxon>
        <taxon>Tracheophyta</taxon>
        <taxon>Spermatophyta</taxon>
        <taxon>Magnoliopsida</taxon>
        <taxon>Liliopsida</taxon>
        <taxon>Asparagales</taxon>
        <taxon>Asparagaceae</taxon>
        <taxon>Asparagoideae</taxon>
        <taxon>Asparagus</taxon>
    </lineage>
</organism>
<name>A0A1R3L558_ASPOF</name>
<evidence type="ECO:0000313" key="2">
    <source>
        <dbReference type="Proteomes" id="UP000243459"/>
    </source>
</evidence>
<reference evidence="2" key="1">
    <citation type="journal article" date="2017" name="Nat. Commun.">
        <title>The asparagus genome sheds light on the origin and evolution of a young Y chromosome.</title>
        <authorList>
            <person name="Harkess A."/>
            <person name="Zhou J."/>
            <person name="Xu C."/>
            <person name="Bowers J.E."/>
            <person name="Van der Hulst R."/>
            <person name="Ayyampalayam S."/>
            <person name="Mercati F."/>
            <person name="Riccardi P."/>
            <person name="McKain M.R."/>
            <person name="Kakrana A."/>
            <person name="Tang H."/>
            <person name="Ray J."/>
            <person name="Groenendijk J."/>
            <person name="Arikit S."/>
            <person name="Mathioni S.M."/>
            <person name="Nakano M."/>
            <person name="Shan H."/>
            <person name="Telgmann-Rauber A."/>
            <person name="Kanno A."/>
            <person name="Yue Z."/>
            <person name="Chen H."/>
            <person name="Li W."/>
            <person name="Chen Y."/>
            <person name="Xu X."/>
            <person name="Zhang Y."/>
            <person name="Luo S."/>
            <person name="Chen H."/>
            <person name="Gao J."/>
            <person name="Mao Z."/>
            <person name="Pires J.C."/>
            <person name="Luo M."/>
            <person name="Kudrna D."/>
            <person name="Wing R.A."/>
            <person name="Meyers B.C."/>
            <person name="Yi K."/>
            <person name="Kong H."/>
            <person name="Lavrijsen P."/>
            <person name="Sunseri F."/>
            <person name="Falavigna A."/>
            <person name="Ye Y."/>
            <person name="Leebens-Mack J.H."/>
            <person name="Chen G."/>
        </authorList>
    </citation>
    <scope>NUCLEOTIDE SEQUENCE [LARGE SCALE GENOMIC DNA]</scope>
    <source>
        <strain evidence="2">cv. DH0086</strain>
    </source>
</reference>
<proteinExistence type="predicted"/>
<dbReference type="AlphaFoldDB" id="A0A1R3L558"/>
<dbReference type="Gramene" id="ONK54752">
    <property type="protein sequence ID" value="ONK54752"/>
    <property type="gene ID" value="A4U43_UnF11970"/>
</dbReference>
<keyword evidence="2" id="KW-1185">Reference proteome</keyword>
<evidence type="ECO:0000313" key="1">
    <source>
        <dbReference type="EMBL" id="ONK54752.1"/>
    </source>
</evidence>
<dbReference type="EMBL" id="KV864260">
    <property type="protein sequence ID" value="ONK54752.1"/>
    <property type="molecule type" value="Genomic_DNA"/>
</dbReference>
<sequence length="114" mass="11682">MLLMLKGSELVVELAECELMVKRSPDGAEDGLHGGRGLGAATVLGSEDDGGVEDGDGVVDIGVTGLALAAGGPWTSSRASASISIWGIWGVGGFRTLKKKQQEPMTSLPLNTET</sequence>
<dbReference type="Proteomes" id="UP000243459">
    <property type="component" value="Unassembled WGS sequence"/>
</dbReference>
<accession>A0A1R3L558</accession>
<protein>
    <submittedName>
        <fullName evidence="1">Uncharacterized protein</fullName>
    </submittedName>
</protein>
<gene>
    <name evidence="1" type="ORF">A4U43_UnF11970</name>
</gene>